<dbReference type="InterPro" id="IPR012337">
    <property type="entry name" value="RNaseH-like_sf"/>
</dbReference>
<organism evidence="1 2">
    <name type="scientific">Eumeta variegata</name>
    <name type="common">Bagworm moth</name>
    <name type="synonym">Eumeta japonica</name>
    <dbReference type="NCBI Taxonomy" id="151549"/>
    <lineage>
        <taxon>Eukaryota</taxon>
        <taxon>Metazoa</taxon>
        <taxon>Ecdysozoa</taxon>
        <taxon>Arthropoda</taxon>
        <taxon>Hexapoda</taxon>
        <taxon>Insecta</taxon>
        <taxon>Pterygota</taxon>
        <taxon>Neoptera</taxon>
        <taxon>Endopterygota</taxon>
        <taxon>Lepidoptera</taxon>
        <taxon>Glossata</taxon>
        <taxon>Ditrysia</taxon>
        <taxon>Tineoidea</taxon>
        <taxon>Psychidae</taxon>
        <taxon>Oiketicinae</taxon>
        <taxon>Eumeta</taxon>
    </lineage>
</organism>
<gene>
    <name evidence="1" type="ORF">EVAR_39528_1</name>
</gene>
<sequence length="254" mass="29871">MHLQKYVKEDTGKELSLILDCCSRWSSLLAMIERFYKLKVCVDKALIDLESDLKFSDLEWSIIKELRDSLQPFKLAVEALCRRDSTLLTAETTLKFILDKLLAYDTVLSIDLSNALRARITERRTVLTGIIIYLQNPKKYQEDLNKADNTFTMPKKKYMRLEMKKILERVHEDYNSDDCVEVVELEEGIEETELLKKDLTLQEELQLQLQQEVASYTIQSNKKKDFDKILKKEMTAYKMKEIEVNTCLRFMIIC</sequence>
<evidence type="ECO:0008006" key="3">
    <source>
        <dbReference type="Google" id="ProtNLM"/>
    </source>
</evidence>
<dbReference type="SUPFAM" id="SSF53098">
    <property type="entry name" value="Ribonuclease H-like"/>
    <property type="match status" value="1"/>
</dbReference>
<comment type="caution">
    <text evidence="1">The sequence shown here is derived from an EMBL/GenBank/DDBJ whole genome shotgun (WGS) entry which is preliminary data.</text>
</comment>
<dbReference type="EMBL" id="BGZK01000882">
    <property type="protein sequence ID" value="GBP63867.1"/>
    <property type="molecule type" value="Genomic_DNA"/>
</dbReference>
<accession>A0A4C1XNN4</accession>
<dbReference type="Proteomes" id="UP000299102">
    <property type="component" value="Unassembled WGS sequence"/>
</dbReference>
<protein>
    <recommendedName>
        <fullName evidence="3">Zinc finger BED domain-containing protein 4</fullName>
    </recommendedName>
</protein>
<dbReference type="OrthoDB" id="8124016at2759"/>
<keyword evidence="2" id="KW-1185">Reference proteome</keyword>
<evidence type="ECO:0000313" key="2">
    <source>
        <dbReference type="Proteomes" id="UP000299102"/>
    </source>
</evidence>
<dbReference type="AlphaFoldDB" id="A0A4C1XNN4"/>
<reference evidence="1 2" key="1">
    <citation type="journal article" date="2019" name="Commun. Biol.">
        <title>The bagworm genome reveals a unique fibroin gene that provides high tensile strength.</title>
        <authorList>
            <person name="Kono N."/>
            <person name="Nakamura H."/>
            <person name="Ohtoshi R."/>
            <person name="Tomita M."/>
            <person name="Numata K."/>
            <person name="Arakawa K."/>
        </authorList>
    </citation>
    <scope>NUCLEOTIDE SEQUENCE [LARGE SCALE GENOMIC DNA]</scope>
</reference>
<dbReference type="STRING" id="151549.A0A4C1XNN4"/>
<name>A0A4C1XNN4_EUMVA</name>
<evidence type="ECO:0000313" key="1">
    <source>
        <dbReference type="EMBL" id="GBP63867.1"/>
    </source>
</evidence>
<proteinExistence type="predicted"/>